<keyword evidence="2" id="KW-0694">RNA-binding</keyword>
<reference evidence="4 5" key="1">
    <citation type="submission" date="2016-11" db="EMBL/GenBank/DDBJ databases">
        <title>The macronuclear genome of Stentor coeruleus: a giant cell with tiny introns.</title>
        <authorList>
            <person name="Slabodnick M."/>
            <person name="Ruby J.G."/>
            <person name="Reiff S.B."/>
            <person name="Swart E.C."/>
            <person name="Gosai S."/>
            <person name="Prabakaran S."/>
            <person name="Witkowska E."/>
            <person name="Larue G.E."/>
            <person name="Fisher S."/>
            <person name="Freeman R.M."/>
            <person name="Gunawardena J."/>
            <person name="Chu W."/>
            <person name="Stover N.A."/>
            <person name="Gregory B.D."/>
            <person name="Nowacki M."/>
            <person name="Derisi J."/>
            <person name="Roy S.W."/>
            <person name="Marshall W.F."/>
            <person name="Sood P."/>
        </authorList>
    </citation>
    <scope>NUCLEOTIDE SEQUENCE [LARGE SCALE GENOMIC DNA]</scope>
    <source>
        <strain evidence="4">WM001</strain>
    </source>
</reference>
<feature type="domain" description="K Homology" evidence="3">
    <location>
        <begin position="343"/>
        <end position="419"/>
    </location>
</feature>
<dbReference type="Proteomes" id="UP000187209">
    <property type="component" value="Unassembled WGS sequence"/>
</dbReference>
<evidence type="ECO:0000259" key="3">
    <source>
        <dbReference type="SMART" id="SM00322"/>
    </source>
</evidence>
<dbReference type="PROSITE" id="PS50084">
    <property type="entry name" value="KH_TYPE_1"/>
    <property type="match status" value="3"/>
</dbReference>
<comment type="caution">
    <text evidence="4">The sequence shown here is derived from an EMBL/GenBank/DDBJ whole genome shotgun (WGS) entry which is preliminary data.</text>
</comment>
<keyword evidence="1" id="KW-0677">Repeat</keyword>
<dbReference type="EMBL" id="MPUH01001021">
    <property type="protein sequence ID" value="OMJ71122.1"/>
    <property type="molecule type" value="Genomic_DNA"/>
</dbReference>
<dbReference type="InterPro" id="IPR004088">
    <property type="entry name" value="KH_dom_type_1"/>
</dbReference>
<proteinExistence type="predicted"/>
<evidence type="ECO:0000313" key="4">
    <source>
        <dbReference type="EMBL" id="OMJ71122.1"/>
    </source>
</evidence>
<dbReference type="PANTHER" id="PTHR10288">
    <property type="entry name" value="KH DOMAIN CONTAINING RNA BINDING PROTEIN"/>
    <property type="match status" value="1"/>
</dbReference>
<dbReference type="InterPro" id="IPR004087">
    <property type="entry name" value="KH_dom"/>
</dbReference>
<evidence type="ECO:0000313" key="5">
    <source>
        <dbReference type="Proteomes" id="UP000187209"/>
    </source>
</evidence>
<dbReference type="SMART" id="SM00322">
    <property type="entry name" value="KH"/>
    <property type="match status" value="3"/>
</dbReference>
<protein>
    <recommendedName>
        <fullName evidence="3">K Homology domain-containing protein</fullName>
    </recommendedName>
</protein>
<dbReference type="Gene3D" id="3.30.1370.10">
    <property type="entry name" value="K Homology domain, type 1"/>
    <property type="match status" value="3"/>
</dbReference>
<dbReference type="AlphaFoldDB" id="A0A1R2B2X7"/>
<feature type="domain" description="K Homology" evidence="3">
    <location>
        <begin position="95"/>
        <end position="165"/>
    </location>
</feature>
<dbReference type="SUPFAM" id="SSF54791">
    <property type="entry name" value="Eukaryotic type KH-domain (KH-domain type I)"/>
    <property type="match status" value="3"/>
</dbReference>
<feature type="domain" description="K Homology" evidence="3">
    <location>
        <begin position="184"/>
        <end position="261"/>
    </location>
</feature>
<dbReference type="CDD" id="cd00105">
    <property type="entry name" value="KH-I"/>
    <property type="match status" value="1"/>
</dbReference>
<organism evidence="4 5">
    <name type="scientific">Stentor coeruleus</name>
    <dbReference type="NCBI Taxonomy" id="5963"/>
    <lineage>
        <taxon>Eukaryota</taxon>
        <taxon>Sar</taxon>
        <taxon>Alveolata</taxon>
        <taxon>Ciliophora</taxon>
        <taxon>Postciliodesmatophora</taxon>
        <taxon>Heterotrichea</taxon>
        <taxon>Heterotrichida</taxon>
        <taxon>Stentoridae</taxon>
        <taxon>Stentor</taxon>
    </lineage>
</organism>
<gene>
    <name evidence="4" type="ORF">SteCoe_30754</name>
</gene>
<name>A0A1R2B2X7_9CILI</name>
<dbReference type="Pfam" id="PF00013">
    <property type="entry name" value="KH_1"/>
    <property type="match status" value="3"/>
</dbReference>
<dbReference type="GO" id="GO:0003723">
    <property type="term" value="F:RNA binding"/>
    <property type="evidence" value="ECO:0007669"/>
    <property type="project" value="UniProtKB-UniRule"/>
</dbReference>
<accession>A0A1R2B2X7</accession>
<evidence type="ECO:0000256" key="1">
    <source>
        <dbReference type="ARBA" id="ARBA00022737"/>
    </source>
</evidence>
<dbReference type="InterPro" id="IPR036612">
    <property type="entry name" value="KH_dom_type_1_sf"/>
</dbReference>
<sequence>MASSRSRSRSRSPSKGTDFPLMLLIPQVYASYFSKQENMQRLRSTCTADRLLISRSLNENIPELILSIEAEHEKKIQALKSVLNEFLIQEEYDFKRNGLTILIPSHIVSVLIGKGGTQIRRFQNESHTEISVIDKIEGMQDRQVRIHGKPKDIEIAVENIHRLIRDRVINPEPIKSNWDGSSKNKTFLKFIVPQSSVGILIGKGGYFAKTIKKDYNVEIKLLKNEKCTSREYENIAVTTGTREGLLESLPKIIDKICDIQSARDESIRLLISANCFKNLRYSLDDISYQTSCKIKALSEFDEHIITIDGLLKVKKEAVLMIFRNLKEGESVKRKSSDSPRRDNITTVDVTVPDRMVARLIGKKGEHVKNMIDKSGCSITFHKLFEGYLTPEGDNARLCTLKGNTSAISIAVRIILEQVSKLEDD</sequence>
<evidence type="ECO:0000256" key="2">
    <source>
        <dbReference type="PROSITE-ProRule" id="PRU00117"/>
    </source>
</evidence>
<keyword evidence="5" id="KW-1185">Reference proteome</keyword>
<dbReference type="OrthoDB" id="10027144at2759"/>